<comment type="subcellular location">
    <subcellularLocation>
        <location evidence="5">Cytoplasm</location>
        <location evidence="5">Cytoskeleton</location>
        <location evidence="5">Microtubule organizing center</location>
    </subcellularLocation>
</comment>
<evidence type="ECO:0000256" key="3">
    <source>
        <dbReference type="ARBA" id="ARBA00022701"/>
    </source>
</evidence>
<proteinExistence type="inferred from homology"/>
<dbReference type="Gene3D" id="1.20.120.1900">
    <property type="entry name" value="Gamma-tubulin complex, C-terminal domain"/>
    <property type="match status" value="1"/>
</dbReference>
<dbReference type="STRING" id="58919.A0A316Z1K3"/>
<dbReference type="GO" id="GO:0000930">
    <property type="term" value="C:gamma-tubulin complex"/>
    <property type="evidence" value="ECO:0007669"/>
    <property type="project" value="UniProtKB-ARBA"/>
</dbReference>
<feature type="region of interest" description="Disordered" evidence="6">
    <location>
        <begin position="589"/>
        <end position="650"/>
    </location>
</feature>
<evidence type="ECO:0000259" key="7">
    <source>
        <dbReference type="Pfam" id="PF04130"/>
    </source>
</evidence>
<evidence type="ECO:0000256" key="1">
    <source>
        <dbReference type="ARBA" id="ARBA00010337"/>
    </source>
</evidence>
<feature type="compositionally biased region" description="Low complexity" evidence="6">
    <location>
        <begin position="589"/>
        <end position="601"/>
    </location>
</feature>
<protein>
    <recommendedName>
        <fullName evidence="5">Spindle pole body component</fullName>
    </recommendedName>
</protein>
<dbReference type="GO" id="GO:0031122">
    <property type="term" value="P:cytoplasmic microtubule organization"/>
    <property type="evidence" value="ECO:0007669"/>
    <property type="project" value="TreeGrafter"/>
</dbReference>
<dbReference type="OrthoDB" id="1608002at2759"/>
<dbReference type="GO" id="GO:0005874">
    <property type="term" value="C:microtubule"/>
    <property type="evidence" value="ECO:0007669"/>
    <property type="project" value="UniProtKB-KW"/>
</dbReference>
<dbReference type="GO" id="GO:0000922">
    <property type="term" value="C:spindle pole"/>
    <property type="evidence" value="ECO:0007669"/>
    <property type="project" value="InterPro"/>
</dbReference>
<evidence type="ECO:0000313" key="9">
    <source>
        <dbReference type="Proteomes" id="UP000245946"/>
    </source>
</evidence>
<dbReference type="GO" id="GO:0000278">
    <property type="term" value="P:mitotic cell cycle"/>
    <property type="evidence" value="ECO:0007669"/>
    <property type="project" value="TreeGrafter"/>
</dbReference>
<dbReference type="GO" id="GO:0005816">
    <property type="term" value="C:spindle pole body"/>
    <property type="evidence" value="ECO:0007669"/>
    <property type="project" value="UniProtKB-ARBA"/>
</dbReference>
<dbReference type="Proteomes" id="UP000245946">
    <property type="component" value="Unassembled WGS sequence"/>
</dbReference>
<evidence type="ECO:0000256" key="5">
    <source>
        <dbReference type="RuleBase" id="RU363050"/>
    </source>
</evidence>
<organism evidence="8 9">
    <name type="scientific">Tilletiopsis washingtonensis</name>
    <dbReference type="NCBI Taxonomy" id="58919"/>
    <lineage>
        <taxon>Eukaryota</taxon>
        <taxon>Fungi</taxon>
        <taxon>Dikarya</taxon>
        <taxon>Basidiomycota</taxon>
        <taxon>Ustilaginomycotina</taxon>
        <taxon>Exobasidiomycetes</taxon>
        <taxon>Entylomatales</taxon>
        <taxon>Entylomatales incertae sedis</taxon>
        <taxon>Tilletiopsis</taxon>
    </lineage>
</organism>
<feature type="compositionally biased region" description="Basic and acidic residues" evidence="6">
    <location>
        <begin position="837"/>
        <end position="851"/>
    </location>
</feature>
<feature type="compositionally biased region" description="Polar residues" evidence="6">
    <location>
        <begin position="637"/>
        <end position="650"/>
    </location>
</feature>
<dbReference type="AlphaFoldDB" id="A0A316Z1K3"/>
<evidence type="ECO:0000256" key="2">
    <source>
        <dbReference type="ARBA" id="ARBA00022490"/>
    </source>
</evidence>
<dbReference type="GO" id="GO:0007020">
    <property type="term" value="P:microtubule nucleation"/>
    <property type="evidence" value="ECO:0007669"/>
    <property type="project" value="InterPro"/>
</dbReference>
<evidence type="ECO:0000256" key="6">
    <source>
        <dbReference type="SAM" id="MobiDB-lite"/>
    </source>
</evidence>
<keyword evidence="2 5" id="KW-0963">Cytoplasm</keyword>
<reference evidence="8 9" key="1">
    <citation type="journal article" date="2018" name="Mol. Biol. Evol.">
        <title>Broad Genomic Sampling Reveals a Smut Pathogenic Ancestry of the Fungal Clade Ustilaginomycotina.</title>
        <authorList>
            <person name="Kijpornyongpan T."/>
            <person name="Mondo S.J."/>
            <person name="Barry K."/>
            <person name="Sandor L."/>
            <person name="Lee J."/>
            <person name="Lipzen A."/>
            <person name="Pangilinan J."/>
            <person name="LaButti K."/>
            <person name="Hainaut M."/>
            <person name="Henrissat B."/>
            <person name="Grigoriev I.V."/>
            <person name="Spatafora J.W."/>
            <person name="Aime M.C."/>
        </authorList>
    </citation>
    <scope>NUCLEOTIDE SEQUENCE [LARGE SCALE GENOMIC DNA]</scope>
    <source>
        <strain evidence="8 9">MCA 4186</strain>
    </source>
</reference>
<dbReference type="GeneID" id="37270803"/>
<evidence type="ECO:0000256" key="4">
    <source>
        <dbReference type="ARBA" id="ARBA00023212"/>
    </source>
</evidence>
<dbReference type="GO" id="GO:0051011">
    <property type="term" value="F:microtubule minus-end binding"/>
    <property type="evidence" value="ECO:0007669"/>
    <property type="project" value="TreeGrafter"/>
</dbReference>
<dbReference type="PANTHER" id="PTHR19302:SF68">
    <property type="entry name" value="SPINDLE POLE BODY COMPONENT"/>
    <property type="match status" value="1"/>
</dbReference>
<keyword evidence="3 5" id="KW-0493">Microtubule</keyword>
<dbReference type="PANTHER" id="PTHR19302">
    <property type="entry name" value="GAMMA TUBULIN COMPLEX PROTEIN"/>
    <property type="match status" value="1"/>
</dbReference>
<dbReference type="RefSeq" id="XP_025595936.1">
    <property type="nucleotide sequence ID" value="XM_025743259.1"/>
</dbReference>
<accession>A0A316Z1K3</accession>
<feature type="compositionally biased region" description="Low complexity" evidence="6">
    <location>
        <begin position="612"/>
        <end position="626"/>
    </location>
</feature>
<name>A0A316Z1K3_9BASI</name>
<feature type="domain" description="Gamma tubulin complex component C-terminal" evidence="7">
    <location>
        <begin position="377"/>
        <end position="826"/>
    </location>
</feature>
<keyword evidence="9" id="KW-1185">Reference proteome</keyword>
<dbReference type="InterPro" id="IPR007259">
    <property type="entry name" value="GCP"/>
</dbReference>
<dbReference type="GO" id="GO:0043015">
    <property type="term" value="F:gamma-tubulin binding"/>
    <property type="evidence" value="ECO:0007669"/>
    <property type="project" value="InterPro"/>
</dbReference>
<dbReference type="InterPro" id="IPR042241">
    <property type="entry name" value="GCP_C_sf"/>
</dbReference>
<comment type="similarity">
    <text evidence="1 5">Belongs to the TUBGCP family.</text>
</comment>
<gene>
    <name evidence="8" type="ORF">FA09DRAFT_331976</name>
</gene>
<keyword evidence="4 5" id="KW-0206">Cytoskeleton</keyword>
<dbReference type="GO" id="GO:0051321">
    <property type="term" value="P:meiotic cell cycle"/>
    <property type="evidence" value="ECO:0007669"/>
    <property type="project" value="TreeGrafter"/>
</dbReference>
<sequence length="851" mass="91148">MVLCELLLHLSGHSSPLFLAPAHAPLHPLLAPHLHPGEAAALRYLAALAHDARVAREWATRCLDETRRRARKAAPGVHAAAAREEEEAAAEQQELMLGNEEAAVAAAMLRRLQLWDADVQRTLEDVLRWRAAPQKKEEDGKAVGEMSSGNAQATSLAALQANFSTWQAPLRTLAALAEQLGSPPSSSSLLARAGDGGTTGASQASTTPTRWRPGPLLDVLAARTAAAVGPSRTHLEALLLAAESVWMRRCRSWMCDLRPAGLFVAARVEEQEAMAAARGGAWTWAPLAVPRALARQSAEAILSVGRALRALPRSVALPGSLREAHRALLLQEECRLSTPIELQRRVEMIRDEVGEWMWGNVLRPQDVREAVEGLGLYFLHRSGLFHTSFLSELAQLKRSALLSRTAASGTIRAADVEAALHRAAALSDTPSELLSHVRVSVAKGRTVPVAFSDVPLGMPFVLAYTPPYPLDLLFTTQDASAYSQLCSYLLALRSTATRLRETWTRMSKAQRVRRRFTGAGEGGSSRAEEQARATLLRKAWGTAREGLWVLEALTGHFQTDIIDVQYTRLVEQLEVAHVETAPLSAQASGRSLLRASRSTGGDASSPDLHQHAAPSAKAPASRAGKSVRAPSVAPSRTVRTAHTLQGSTATGGAHESVLDFASLRATHAAFLAFVLDGCLLSSPQASRAIRAILDACARFVGLVERWGGDVLPDLLMDGAGVDDDEEHAKRGSRTVKERKAALDEVAETLSANLDAFFDLLLDASSGPASAAAAGSTSLSAGAGLISGTAPPEAHRARATEARLDADSAARRHLEQLLLRLDFSGWWSARSNAGSAAPREDEHEAEKQAQQE</sequence>
<evidence type="ECO:0000313" key="8">
    <source>
        <dbReference type="EMBL" id="PWN95657.1"/>
    </source>
</evidence>
<feature type="region of interest" description="Disordered" evidence="6">
    <location>
        <begin position="185"/>
        <end position="210"/>
    </location>
</feature>
<dbReference type="GO" id="GO:0051225">
    <property type="term" value="P:spindle assembly"/>
    <property type="evidence" value="ECO:0007669"/>
    <property type="project" value="TreeGrafter"/>
</dbReference>
<dbReference type="Pfam" id="PF04130">
    <property type="entry name" value="GCP_C_terminal"/>
    <property type="match status" value="1"/>
</dbReference>
<dbReference type="EMBL" id="KZ819303">
    <property type="protein sequence ID" value="PWN95657.1"/>
    <property type="molecule type" value="Genomic_DNA"/>
</dbReference>
<feature type="region of interest" description="Disordered" evidence="6">
    <location>
        <begin position="829"/>
        <end position="851"/>
    </location>
</feature>
<dbReference type="InterPro" id="IPR040457">
    <property type="entry name" value="GCP_C"/>
</dbReference>